<keyword evidence="1" id="KW-0067">ATP-binding</keyword>
<dbReference type="InterPro" id="IPR017441">
    <property type="entry name" value="Protein_kinase_ATP_BS"/>
</dbReference>
<dbReference type="Gene3D" id="1.10.510.10">
    <property type="entry name" value="Transferase(Phosphotransferase) domain 1"/>
    <property type="match status" value="1"/>
</dbReference>
<comment type="caution">
    <text evidence="2">The sequence shown here is derived from an EMBL/GenBank/DDBJ whole genome shotgun (WGS) entry which is preliminary data.</text>
</comment>
<dbReference type="PROSITE" id="PS00108">
    <property type="entry name" value="PROTEIN_KINASE_ST"/>
    <property type="match status" value="1"/>
</dbReference>
<dbReference type="PANTHER" id="PTHR44329:SF298">
    <property type="entry name" value="MIXED LINEAGE KINASE DOMAIN-LIKE PROTEIN"/>
    <property type="match status" value="1"/>
</dbReference>
<dbReference type="AlphaFoldDB" id="A0A7D9IZN6"/>
<dbReference type="PROSITE" id="PS50011">
    <property type="entry name" value="PROTEIN_KINASE_DOM"/>
    <property type="match status" value="1"/>
</dbReference>
<evidence type="ECO:0000256" key="1">
    <source>
        <dbReference type="RuleBase" id="RU000304"/>
    </source>
</evidence>
<dbReference type="Proteomes" id="UP001152795">
    <property type="component" value="Unassembled WGS sequence"/>
</dbReference>
<dbReference type="Gene3D" id="3.30.200.20">
    <property type="entry name" value="Phosphorylase Kinase, domain 1"/>
    <property type="match status" value="1"/>
</dbReference>
<proteinExistence type="inferred from homology"/>
<dbReference type="CDD" id="cd00180">
    <property type="entry name" value="PKc"/>
    <property type="match status" value="1"/>
</dbReference>
<dbReference type="EMBL" id="CACRXK020010772">
    <property type="protein sequence ID" value="CAB4020079.1"/>
    <property type="molecule type" value="Genomic_DNA"/>
</dbReference>
<dbReference type="PANTHER" id="PTHR44329">
    <property type="entry name" value="SERINE/THREONINE-PROTEIN KINASE TNNI3K-RELATED"/>
    <property type="match status" value="1"/>
</dbReference>
<keyword evidence="1" id="KW-0723">Serine/threonine-protein kinase</keyword>
<keyword evidence="3" id="KW-1185">Reference proteome</keyword>
<dbReference type="InterPro" id="IPR011009">
    <property type="entry name" value="Kinase-like_dom_sf"/>
</dbReference>
<dbReference type="SUPFAM" id="SSF56112">
    <property type="entry name" value="Protein kinase-like (PK-like)"/>
    <property type="match status" value="1"/>
</dbReference>
<dbReference type="Pfam" id="PF00069">
    <property type="entry name" value="Pkinase"/>
    <property type="match status" value="1"/>
</dbReference>
<evidence type="ECO:0000313" key="2">
    <source>
        <dbReference type="EMBL" id="CAB4020079.1"/>
    </source>
</evidence>
<dbReference type="SMART" id="SM00220">
    <property type="entry name" value="S_TKc"/>
    <property type="match status" value="1"/>
</dbReference>
<dbReference type="InterPro" id="IPR000719">
    <property type="entry name" value="Prot_kinase_dom"/>
</dbReference>
<dbReference type="InterPro" id="IPR051681">
    <property type="entry name" value="Ser/Thr_Kinases-Pseudokinases"/>
</dbReference>
<name>A0A7D9IZN6_PARCT</name>
<accession>A0A7D9IZN6</accession>
<gene>
    <name evidence="2" type="ORF">PACLA_8A068019</name>
</gene>
<evidence type="ECO:0000313" key="3">
    <source>
        <dbReference type="Proteomes" id="UP001152795"/>
    </source>
</evidence>
<dbReference type="GO" id="GO:0005524">
    <property type="term" value="F:ATP binding"/>
    <property type="evidence" value="ECO:0007669"/>
    <property type="project" value="UniProtKB-UniRule"/>
</dbReference>
<protein>
    <submittedName>
        <fullName evidence="2">Probable serine threonine- kinase gdt4</fullName>
    </submittedName>
</protein>
<keyword evidence="2" id="KW-0808">Transferase</keyword>
<dbReference type="PROSITE" id="PS00107">
    <property type="entry name" value="PROTEIN_KINASE_ATP"/>
    <property type="match status" value="1"/>
</dbReference>
<sequence length="409" mass="47355">MEGKSVGERCSKANTPGIFVSSLSQANAFQAECSLADRASGLPLADVRLIQKQESMRVVDEHIRNNEMYGKHKQSIKAIRRKRLRRNKKKKESLKFTKQARKEKRSRVNQTIEELQIKLQRLTDERIQGQVSHEQPDHWRNKLYDQEKAKKSTIYRAPKNLNRNNLKSLNCTAADAFLGKGTFGTCTKMLYRDLEVAVKSYQENVTRNCVQWEASIINLFDHPGLPLLFGYCLEVKPFLMVMQFHGIDGNSTTLQQVSKSGMLLDIVEWHRIFYEVADILLCVHKKSFLHNDIKADNILITKRNKCIHPILIDFGKCRRVSQAKWYKLDKKQQEKYFKNHWHLAPELILGTHCQSFASDVFSLGIMLSTIYKALQLKCKVLKTIYRNSVSPNPASRILVKDILRQLKHD</sequence>
<dbReference type="GO" id="GO:0004674">
    <property type="term" value="F:protein serine/threonine kinase activity"/>
    <property type="evidence" value="ECO:0007669"/>
    <property type="project" value="UniProtKB-KW"/>
</dbReference>
<organism evidence="2 3">
    <name type="scientific">Paramuricea clavata</name>
    <name type="common">Red gorgonian</name>
    <name type="synonym">Violescent sea-whip</name>
    <dbReference type="NCBI Taxonomy" id="317549"/>
    <lineage>
        <taxon>Eukaryota</taxon>
        <taxon>Metazoa</taxon>
        <taxon>Cnidaria</taxon>
        <taxon>Anthozoa</taxon>
        <taxon>Octocorallia</taxon>
        <taxon>Malacalcyonacea</taxon>
        <taxon>Plexauridae</taxon>
        <taxon>Paramuricea</taxon>
    </lineage>
</organism>
<dbReference type="InterPro" id="IPR008271">
    <property type="entry name" value="Ser/Thr_kinase_AS"/>
</dbReference>
<dbReference type="OrthoDB" id="5960454at2759"/>
<comment type="similarity">
    <text evidence="1">Belongs to the protein kinase superfamily.</text>
</comment>
<keyword evidence="2" id="KW-0418">Kinase</keyword>
<keyword evidence="1" id="KW-0547">Nucleotide-binding</keyword>
<reference evidence="2" key="1">
    <citation type="submission" date="2020-04" db="EMBL/GenBank/DDBJ databases">
        <authorList>
            <person name="Alioto T."/>
            <person name="Alioto T."/>
            <person name="Gomez Garrido J."/>
        </authorList>
    </citation>
    <scope>NUCLEOTIDE SEQUENCE</scope>
    <source>
        <strain evidence="2">A484AB</strain>
    </source>
</reference>